<gene>
    <name evidence="2" type="ORF">KIPB_013391</name>
</gene>
<dbReference type="EMBL" id="BDIP01006327">
    <property type="protein sequence ID" value="GIQ90554.1"/>
    <property type="molecule type" value="Genomic_DNA"/>
</dbReference>
<proteinExistence type="predicted"/>
<evidence type="ECO:0000256" key="1">
    <source>
        <dbReference type="SAM" id="MobiDB-lite"/>
    </source>
</evidence>
<evidence type="ECO:0000313" key="3">
    <source>
        <dbReference type="Proteomes" id="UP000265618"/>
    </source>
</evidence>
<name>A0A9K3GNS2_9EUKA</name>
<reference evidence="2 3" key="1">
    <citation type="journal article" date="2018" name="PLoS ONE">
        <title>The draft genome of Kipferlia bialata reveals reductive genome evolution in fornicate parasites.</title>
        <authorList>
            <person name="Tanifuji G."/>
            <person name="Takabayashi S."/>
            <person name="Kume K."/>
            <person name="Takagi M."/>
            <person name="Nakayama T."/>
            <person name="Kamikawa R."/>
            <person name="Inagaki Y."/>
            <person name="Hashimoto T."/>
        </authorList>
    </citation>
    <scope>NUCLEOTIDE SEQUENCE [LARGE SCALE GENOMIC DNA]</scope>
    <source>
        <strain evidence="2">NY0173</strain>
    </source>
</reference>
<keyword evidence="3" id="KW-1185">Reference proteome</keyword>
<comment type="caution">
    <text evidence="2">The sequence shown here is derived from an EMBL/GenBank/DDBJ whole genome shotgun (WGS) entry which is preliminary data.</text>
</comment>
<feature type="compositionally biased region" description="Basic and acidic residues" evidence="1">
    <location>
        <begin position="103"/>
        <end position="126"/>
    </location>
</feature>
<feature type="non-terminal residue" evidence="2">
    <location>
        <position position="179"/>
    </location>
</feature>
<dbReference type="Proteomes" id="UP000265618">
    <property type="component" value="Unassembled WGS sequence"/>
</dbReference>
<feature type="non-terminal residue" evidence="2">
    <location>
        <position position="1"/>
    </location>
</feature>
<organism evidence="2 3">
    <name type="scientific">Kipferlia bialata</name>
    <dbReference type="NCBI Taxonomy" id="797122"/>
    <lineage>
        <taxon>Eukaryota</taxon>
        <taxon>Metamonada</taxon>
        <taxon>Carpediemonas-like organisms</taxon>
        <taxon>Kipferlia</taxon>
    </lineage>
</organism>
<feature type="region of interest" description="Disordered" evidence="1">
    <location>
        <begin position="94"/>
        <end position="141"/>
    </location>
</feature>
<accession>A0A9K3GNS2</accession>
<evidence type="ECO:0000313" key="2">
    <source>
        <dbReference type="EMBL" id="GIQ90554.1"/>
    </source>
</evidence>
<dbReference type="AlphaFoldDB" id="A0A9K3GNS2"/>
<sequence length="179" mass="20187">ARQEKAAAAVSECTFSPSILPRSRRLAQKHTTSVRLPQAEAHRIGLDTRPTRVEDQLLASAARSLQKRYEQFELANMEECPGYPEITAKAAALKRPGTASERLYQDSEARSRRLENKRREEEEAIRQARRPSVTDAARSLRDPSVRIEQSLLSRAEVAKAKFADSVRALVEDEEQLHVP</sequence>
<protein>
    <submittedName>
        <fullName evidence="2">Uncharacterized protein</fullName>
    </submittedName>
</protein>